<dbReference type="InterPro" id="IPR001338">
    <property type="entry name" value="Class_I_Hydrophobin"/>
</dbReference>
<dbReference type="InParanoid" id="A0A3N4MBG1"/>
<dbReference type="Pfam" id="PF01185">
    <property type="entry name" value="Hydrophobin"/>
    <property type="match status" value="1"/>
</dbReference>
<keyword evidence="4" id="KW-1185">Reference proteome</keyword>
<dbReference type="AlphaFoldDB" id="A0A3N4MBG1"/>
<dbReference type="EMBL" id="ML121527">
    <property type="protein sequence ID" value="RPB29682.1"/>
    <property type="molecule type" value="Genomic_DNA"/>
</dbReference>
<comment type="similarity">
    <text evidence="2">Belongs to the fungal hydrophobin family.</text>
</comment>
<evidence type="ECO:0000313" key="4">
    <source>
        <dbReference type="Proteomes" id="UP000267821"/>
    </source>
</evidence>
<organism evidence="3 4">
    <name type="scientific">Terfezia boudieri ATCC MYA-4762</name>
    <dbReference type="NCBI Taxonomy" id="1051890"/>
    <lineage>
        <taxon>Eukaryota</taxon>
        <taxon>Fungi</taxon>
        <taxon>Dikarya</taxon>
        <taxon>Ascomycota</taxon>
        <taxon>Pezizomycotina</taxon>
        <taxon>Pezizomycetes</taxon>
        <taxon>Pezizales</taxon>
        <taxon>Pezizaceae</taxon>
        <taxon>Terfezia</taxon>
    </lineage>
</organism>
<accession>A0A3N4MBG1</accession>
<keyword evidence="2" id="KW-0134">Cell wall</keyword>
<evidence type="ECO:0000313" key="3">
    <source>
        <dbReference type="EMBL" id="RPB29682.1"/>
    </source>
</evidence>
<evidence type="ECO:0000256" key="2">
    <source>
        <dbReference type="RuleBase" id="RU365009"/>
    </source>
</evidence>
<keyword evidence="2" id="KW-0964">Secreted</keyword>
<feature type="signal peptide" evidence="2">
    <location>
        <begin position="1"/>
        <end position="18"/>
    </location>
</feature>
<keyword evidence="1 2" id="KW-1015">Disulfide bond</keyword>
<dbReference type="GO" id="GO:0009277">
    <property type="term" value="C:fungal-type cell wall"/>
    <property type="evidence" value="ECO:0007669"/>
    <property type="project" value="InterPro"/>
</dbReference>
<proteinExistence type="inferred from homology"/>
<keyword evidence="2" id="KW-0732">Signal</keyword>
<dbReference type="Proteomes" id="UP000267821">
    <property type="component" value="Unassembled WGS sequence"/>
</dbReference>
<reference evidence="3 4" key="1">
    <citation type="journal article" date="2018" name="Nat. Ecol. Evol.">
        <title>Pezizomycetes genomes reveal the molecular basis of ectomycorrhizal truffle lifestyle.</title>
        <authorList>
            <person name="Murat C."/>
            <person name="Payen T."/>
            <person name="Noel B."/>
            <person name="Kuo A."/>
            <person name="Morin E."/>
            <person name="Chen J."/>
            <person name="Kohler A."/>
            <person name="Krizsan K."/>
            <person name="Balestrini R."/>
            <person name="Da Silva C."/>
            <person name="Montanini B."/>
            <person name="Hainaut M."/>
            <person name="Levati E."/>
            <person name="Barry K.W."/>
            <person name="Belfiori B."/>
            <person name="Cichocki N."/>
            <person name="Clum A."/>
            <person name="Dockter R.B."/>
            <person name="Fauchery L."/>
            <person name="Guy J."/>
            <person name="Iotti M."/>
            <person name="Le Tacon F."/>
            <person name="Lindquist E.A."/>
            <person name="Lipzen A."/>
            <person name="Malagnac F."/>
            <person name="Mello A."/>
            <person name="Molinier V."/>
            <person name="Miyauchi S."/>
            <person name="Poulain J."/>
            <person name="Riccioni C."/>
            <person name="Rubini A."/>
            <person name="Sitrit Y."/>
            <person name="Splivallo R."/>
            <person name="Traeger S."/>
            <person name="Wang M."/>
            <person name="Zifcakova L."/>
            <person name="Wipf D."/>
            <person name="Zambonelli A."/>
            <person name="Paolocci F."/>
            <person name="Nowrousian M."/>
            <person name="Ottonello S."/>
            <person name="Baldrian P."/>
            <person name="Spatafora J.W."/>
            <person name="Henrissat B."/>
            <person name="Nagy L.G."/>
            <person name="Aury J.M."/>
            <person name="Wincker P."/>
            <person name="Grigoriev I.V."/>
            <person name="Bonfante P."/>
            <person name="Martin F.M."/>
        </authorList>
    </citation>
    <scope>NUCLEOTIDE SEQUENCE [LARGE SCALE GENOMIC DNA]</scope>
    <source>
        <strain evidence="3 4">ATCC MYA-4762</strain>
    </source>
</reference>
<dbReference type="CDD" id="cd23507">
    <property type="entry name" value="hydrophobin_I"/>
    <property type="match status" value="1"/>
</dbReference>
<protein>
    <recommendedName>
        <fullName evidence="2">Hydrophobin</fullName>
    </recommendedName>
</protein>
<feature type="chain" id="PRO_5026380100" description="Hydrophobin" evidence="2">
    <location>
        <begin position="19"/>
        <end position="104"/>
    </location>
</feature>
<name>A0A3N4MBG1_9PEZI</name>
<evidence type="ECO:0000256" key="1">
    <source>
        <dbReference type="ARBA" id="ARBA00023157"/>
    </source>
</evidence>
<dbReference type="GO" id="GO:0005199">
    <property type="term" value="F:structural constituent of cell wall"/>
    <property type="evidence" value="ECO:0007669"/>
    <property type="project" value="InterPro"/>
</dbReference>
<comment type="subcellular location">
    <subcellularLocation>
        <location evidence="2">Secreted</location>
        <location evidence="2">Cell wall</location>
    </subcellularLocation>
</comment>
<sequence length="104" mass="10552">MRFSALLTVATTVALAWASPVDIVARTVPTCNANQVAKCCTTVSAANGLLAGLLGVEVGSLIGFGCSILTLLSPTCTNTQTCCDNQGGNIGFTVVDLRCTTIVA</sequence>
<gene>
    <name evidence="3" type="ORF">L211DRAFT_844624</name>
</gene>